<keyword evidence="15" id="KW-1185">Reference proteome</keyword>
<feature type="binding site" evidence="11">
    <location>
        <position position="118"/>
    </location>
    <ligand>
        <name>ATP</name>
        <dbReference type="ChEBI" id="CHEBI:30616"/>
    </ligand>
</feature>
<dbReference type="Gene3D" id="3.40.50.720">
    <property type="entry name" value="NAD(P)-binding Rossmann-like Domain"/>
    <property type="match status" value="1"/>
</dbReference>
<dbReference type="EMBL" id="JBEUOH010000030">
    <property type="protein sequence ID" value="KAL0858361.1"/>
    <property type="molecule type" value="Genomic_DNA"/>
</dbReference>
<comment type="subcellular location">
    <subcellularLocation>
        <location evidence="1">Cytoplasm</location>
        <location evidence="1">Cytosol</location>
    </subcellularLocation>
</comment>
<dbReference type="InterPro" id="IPR035985">
    <property type="entry name" value="Ubiquitin-activating_enz"/>
</dbReference>
<evidence type="ECO:0000313" key="15">
    <source>
        <dbReference type="Proteomes" id="UP001549920"/>
    </source>
</evidence>
<dbReference type="Proteomes" id="UP001549920">
    <property type="component" value="Unassembled WGS sequence"/>
</dbReference>
<feature type="binding site" evidence="11">
    <location>
        <position position="97"/>
    </location>
    <ligand>
        <name>ATP</name>
        <dbReference type="ChEBI" id="CHEBI:30616"/>
    </ligand>
</feature>
<dbReference type="InterPro" id="IPR001763">
    <property type="entry name" value="Rhodanese-like_dom"/>
</dbReference>
<evidence type="ECO:0000256" key="8">
    <source>
        <dbReference type="ARBA" id="ARBA00022840"/>
    </source>
</evidence>
<feature type="binding site" evidence="11">
    <location>
        <position position="316"/>
    </location>
    <ligand>
        <name>Zn(2+)</name>
        <dbReference type="ChEBI" id="CHEBI:29105"/>
    </ligand>
</feature>
<dbReference type="PANTHER" id="PTHR10953:SF102">
    <property type="entry name" value="ADENYLYLTRANSFERASE AND SULFURTRANSFERASE MOCS3"/>
    <property type="match status" value="1"/>
</dbReference>
<feature type="binding site" evidence="11">
    <location>
        <begin position="186"/>
        <end position="187"/>
    </location>
    <ligand>
        <name>ATP</name>
        <dbReference type="ChEBI" id="CHEBI:30616"/>
    </ligand>
</feature>
<keyword evidence="9 11" id="KW-0501">Molybdenum cofactor biosynthesis</keyword>
<dbReference type="EC" id="2.8.1.-" evidence="11"/>
<evidence type="ECO:0000256" key="12">
    <source>
        <dbReference type="SAM" id="Coils"/>
    </source>
</evidence>
<keyword evidence="4 11" id="KW-0819">tRNA processing</keyword>
<feature type="binding site" evidence="11">
    <location>
        <position position="242"/>
    </location>
    <ligand>
        <name>Zn(2+)</name>
        <dbReference type="ChEBI" id="CHEBI:29105"/>
    </ligand>
</feature>
<dbReference type="Gene3D" id="3.40.250.10">
    <property type="entry name" value="Rhodanese-like domain"/>
    <property type="match status" value="1"/>
</dbReference>
<feature type="binding site" evidence="11">
    <location>
        <position position="142"/>
    </location>
    <ligand>
        <name>ATP</name>
        <dbReference type="ChEBI" id="CHEBI:30616"/>
    </ligand>
</feature>
<dbReference type="Pfam" id="PF00899">
    <property type="entry name" value="ThiF"/>
    <property type="match status" value="1"/>
</dbReference>
<sequence length="468" mass="51406">MDRLSSLENEIASLRKTLQEKEHELYELRKEFTLQQISTEPNYQQCDVNNISKTNIGDKLTKLDIMRYSRQILLPDIGVSGQEKLCAAKVLVVGAGGLGCPAALYLAGAGVGQIGIVDYDTVDLTNIHRQVLHGEGDQHVSKAESAANSLRSINSHIKIVPYNIQMDSTNALEIASKYDVILDCTDNVPTRYLLNDACALTKLPLISGSALKMEGQLTIYGYRATKNPNEKDQSYIGPCYRCVFPTPPPPETVGSCSANGVAGPVPGVIGSLQALEAIKLIVGQTHEKLLVERMLLFDGEDMTFRTVKLRGRASACAACSDTPTISRLIDYTAFCKAQATEKDLDLQILPQSRRMSPPVLSRHMTEGGDAGPLLVDVRSAPEYGMCRIEGTVNWPSDSLRGETLEKLLEEVRKCARQVIFICRRGNDSQIAAQTVIDAIEEPHKSKIMDLKGGLHAWSREVDNNFPIY</sequence>
<evidence type="ECO:0000256" key="4">
    <source>
        <dbReference type="ARBA" id="ARBA00022694"/>
    </source>
</evidence>
<comment type="caution">
    <text evidence="14">The sequence shown here is derived from an EMBL/GenBank/DDBJ whole genome shotgun (WGS) entry which is preliminary data.</text>
</comment>
<dbReference type="PANTHER" id="PTHR10953">
    <property type="entry name" value="UBIQUITIN-ACTIVATING ENZYME E1"/>
    <property type="match status" value="1"/>
</dbReference>
<dbReference type="SUPFAM" id="SSF69572">
    <property type="entry name" value="Activating enzymes of the ubiquitin-like proteins"/>
    <property type="match status" value="1"/>
</dbReference>
<comment type="caution">
    <text evidence="11">Lacks conserved residue(s) required for the propagation of feature annotation.</text>
</comment>
<evidence type="ECO:0000256" key="2">
    <source>
        <dbReference type="ARBA" id="ARBA00022490"/>
    </source>
</evidence>
<reference evidence="14 15" key="1">
    <citation type="submission" date="2024-06" db="EMBL/GenBank/DDBJ databases">
        <title>A chromosome-level genome assembly of beet webworm, Loxostege sticticalis.</title>
        <authorList>
            <person name="Zhang Y."/>
        </authorList>
    </citation>
    <scope>NUCLEOTIDE SEQUENCE [LARGE SCALE GENOMIC DNA]</scope>
    <source>
        <strain evidence="14">AQ026</strain>
        <tissue evidence="14">Whole body</tissue>
    </source>
</reference>
<comment type="similarity">
    <text evidence="11">In the N-terminal section; belongs to the HesA/MoeB/ThiF family. UBA4 subfamily.</text>
</comment>
<evidence type="ECO:0000256" key="5">
    <source>
        <dbReference type="ARBA" id="ARBA00022723"/>
    </source>
</evidence>
<comment type="function">
    <text evidence="11">Plays a central role in 2-thiolation of mcm(5)S(2)U at tRNA wobble positions of cytosolic tRNA(Lys), tRNA(Glu) and tRNA(Gln). Acts by mediating the C-terminal thiocarboxylation of the sulfur carrier URM1. Its N-terminus first activates URM1 as acyl-adenylate (-COAMP), then the persulfide sulfur on the catalytic cysteine is transferred to URM1 to form thiocarboxylation (-COSH) of its C-terminus. The reaction probably involves hydrogen sulfide that is generated from the persulfide intermediate and that acts as nucleophile towards URM1. Subsequently, a transient disulfide bond is formed. Does not use thiosulfate as sulfur donor; NFS1 probably acting as a sulfur donor for thiocarboxylation reactions.</text>
</comment>
<organism evidence="14 15">
    <name type="scientific">Loxostege sticticalis</name>
    <name type="common">Beet webworm moth</name>
    <dbReference type="NCBI Taxonomy" id="481309"/>
    <lineage>
        <taxon>Eukaryota</taxon>
        <taxon>Metazoa</taxon>
        <taxon>Ecdysozoa</taxon>
        <taxon>Arthropoda</taxon>
        <taxon>Hexapoda</taxon>
        <taxon>Insecta</taxon>
        <taxon>Pterygota</taxon>
        <taxon>Neoptera</taxon>
        <taxon>Endopterygota</taxon>
        <taxon>Lepidoptera</taxon>
        <taxon>Glossata</taxon>
        <taxon>Ditrysia</taxon>
        <taxon>Pyraloidea</taxon>
        <taxon>Crambidae</taxon>
        <taxon>Pyraustinae</taxon>
        <taxon>Loxostege</taxon>
    </lineage>
</organism>
<dbReference type="InterPro" id="IPR045886">
    <property type="entry name" value="ThiF/MoeB/HesA"/>
</dbReference>
<comment type="pathway">
    <text evidence="11">tRNA modification; 5-methoxycarbonylmethyl-2-thiouridine-tRNA biosynthesis.</text>
</comment>
<keyword evidence="10 11" id="KW-0511">Multifunctional enzyme</keyword>
<proteinExistence type="inferred from homology"/>
<dbReference type="SMART" id="SM00450">
    <property type="entry name" value="RHOD"/>
    <property type="match status" value="1"/>
</dbReference>
<dbReference type="InterPro" id="IPR036873">
    <property type="entry name" value="Rhodanese-like_dom_sf"/>
</dbReference>
<dbReference type="NCBIfam" id="NF004281">
    <property type="entry name" value="PRK05690.1"/>
    <property type="match status" value="1"/>
</dbReference>
<dbReference type="InterPro" id="IPR028885">
    <property type="entry name" value="MOCS3/Uba4"/>
</dbReference>
<keyword evidence="7 11" id="KW-0862">Zinc</keyword>
<feature type="coiled-coil region" evidence="12">
    <location>
        <begin position="4"/>
        <end position="31"/>
    </location>
</feature>
<keyword evidence="5 11" id="KW-0479">Metal-binding</keyword>
<keyword evidence="12" id="KW-0175">Coiled coil</keyword>
<accession>A0ABR3H111</accession>
<dbReference type="Pfam" id="PF00581">
    <property type="entry name" value="Rhodanese"/>
    <property type="match status" value="1"/>
</dbReference>
<dbReference type="PROSITE" id="PS50206">
    <property type="entry name" value="RHODANESE_3"/>
    <property type="match status" value="1"/>
</dbReference>
<keyword evidence="3 11" id="KW-0808">Transferase</keyword>
<feature type="active site" description="Glycyl thioester intermediate; for adenylyltransferase activity" evidence="11">
    <location>
        <position position="256"/>
    </location>
</feature>
<dbReference type="InterPro" id="IPR000594">
    <property type="entry name" value="ThiF_NAD_FAD-bd"/>
</dbReference>
<dbReference type="HAMAP" id="MF_03049">
    <property type="entry name" value="MOCS3_Uba4"/>
    <property type="match status" value="1"/>
</dbReference>
<feature type="domain" description="Rhodanese" evidence="13">
    <location>
        <begin position="368"/>
        <end position="466"/>
    </location>
</feature>
<feature type="active site" description="Cysteine persulfide intermediate; for sulfurtransferase activity" evidence="11">
    <location>
        <position position="422"/>
    </location>
</feature>
<protein>
    <recommendedName>
        <fullName evidence="11">Adenylyltransferase and sulfurtransferase MOCS3 homolog</fullName>
    </recommendedName>
    <alternativeName>
        <fullName evidence="11">UBA4 homolog</fullName>
    </alternativeName>
    <alternativeName>
        <fullName evidence="11">Ubiquitin-like protein activator 4 homolog</fullName>
    </alternativeName>
    <domain>
        <recommendedName>
            <fullName evidence="11">Adenylyltransferase</fullName>
            <ecNumber evidence="11">2.7.7.-</ecNumber>
        </recommendedName>
    </domain>
    <domain>
        <recommendedName>
            <fullName evidence="11">Sulfurtransferase</fullName>
            <ecNumber evidence="11">2.8.1.-</ecNumber>
        </recommendedName>
    </domain>
</protein>
<evidence type="ECO:0000256" key="10">
    <source>
        <dbReference type="ARBA" id="ARBA00023268"/>
    </source>
</evidence>
<evidence type="ECO:0000256" key="9">
    <source>
        <dbReference type="ARBA" id="ARBA00023150"/>
    </source>
</evidence>
<evidence type="ECO:0000313" key="14">
    <source>
        <dbReference type="EMBL" id="KAL0858361.1"/>
    </source>
</evidence>
<name>A0ABR3H111_LOXSC</name>
<keyword evidence="2 11" id="KW-0963">Cytoplasm</keyword>
<gene>
    <name evidence="14" type="ORF">ABMA27_012245</name>
</gene>
<feature type="binding site" evidence="11">
    <location>
        <position position="239"/>
    </location>
    <ligand>
        <name>Zn(2+)</name>
        <dbReference type="ChEBI" id="CHEBI:29105"/>
    </ligand>
</feature>
<evidence type="ECO:0000256" key="11">
    <source>
        <dbReference type="HAMAP-Rule" id="MF_03049"/>
    </source>
</evidence>
<evidence type="ECO:0000259" key="13">
    <source>
        <dbReference type="PROSITE" id="PS50206"/>
    </source>
</evidence>
<comment type="cofactor">
    <cofactor evidence="11">
        <name>Zn(2+)</name>
        <dbReference type="ChEBI" id="CHEBI:29105"/>
    </cofactor>
    <text evidence="11">Binds 1 zinc ion per subunit.</text>
</comment>
<evidence type="ECO:0000256" key="1">
    <source>
        <dbReference type="ARBA" id="ARBA00004514"/>
    </source>
</evidence>
<dbReference type="EC" id="2.7.7.-" evidence="11"/>
<dbReference type="CDD" id="cd00757">
    <property type="entry name" value="ThiF_MoeB_HesA_family"/>
    <property type="match status" value="1"/>
</dbReference>
<evidence type="ECO:0000256" key="3">
    <source>
        <dbReference type="ARBA" id="ARBA00022679"/>
    </source>
</evidence>
<evidence type="ECO:0000256" key="7">
    <source>
        <dbReference type="ARBA" id="ARBA00022833"/>
    </source>
</evidence>
<keyword evidence="6 11" id="KW-0547">Nucleotide-binding</keyword>
<evidence type="ECO:0000256" key="6">
    <source>
        <dbReference type="ARBA" id="ARBA00022741"/>
    </source>
</evidence>
<keyword evidence="8 11" id="KW-0067">ATP-binding</keyword>
<feature type="binding site" evidence="11">
    <location>
        <position position="319"/>
    </location>
    <ligand>
        <name>Zn(2+)</name>
        <dbReference type="ChEBI" id="CHEBI:29105"/>
    </ligand>
</feature>